<evidence type="ECO:0000313" key="2">
    <source>
        <dbReference type="Proteomes" id="UP000017142"/>
    </source>
</evidence>
<gene>
    <name evidence="1" type="ORF">A544_1520</name>
</gene>
<dbReference type="Gene3D" id="3.40.630.30">
    <property type="match status" value="1"/>
</dbReference>
<evidence type="ECO:0000313" key="1">
    <source>
        <dbReference type="EMBL" id="ERO58344.1"/>
    </source>
</evidence>
<dbReference type="InterPro" id="IPR016181">
    <property type="entry name" value="Acyl_CoA_acyltransferase"/>
</dbReference>
<protein>
    <submittedName>
        <fullName evidence="1">Toxin-antitoxin system, toxin component, GNAT family</fullName>
    </submittedName>
</protein>
<organism evidence="1 2">
    <name type="scientific">Dickeya solani D s0432-1</name>
    <dbReference type="NCBI Taxonomy" id="1231725"/>
    <lineage>
        <taxon>Bacteria</taxon>
        <taxon>Pseudomonadati</taxon>
        <taxon>Pseudomonadota</taxon>
        <taxon>Gammaproteobacteria</taxon>
        <taxon>Enterobacterales</taxon>
        <taxon>Pectobacteriaceae</taxon>
        <taxon>Dickeya</taxon>
    </lineage>
</organism>
<comment type="caution">
    <text evidence="1">The sequence shown here is derived from an EMBL/GenBank/DDBJ whole genome shotgun (WGS) entry which is preliminary data.</text>
</comment>
<name>A0AAV3KCQ6_9GAMM</name>
<dbReference type="SUPFAM" id="SSF55729">
    <property type="entry name" value="Acyl-CoA N-acyltransferases (Nat)"/>
    <property type="match status" value="1"/>
</dbReference>
<dbReference type="GeneID" id="43520228"/>
<reference evidence="2" key="1">
    <citation type="journal article" date="2013" name="Diversity">
        <title>Genome Sequence of Dickeya solani, a New soft Rot Pathogen of Potato, Suggests its Emergence May Be Related to a Novel Combination of Non-Ribosomal Peptide/Polyketide Synthetase Clusters.</title>
        <authorList>
            <person name="Garlant L."/>
            <person name="Koskinen P."/>
            <person name="Rouhiainen L."/>
            <person name="Laine P."/>
            <person name="Paulin L."/>
            <person name="Auvinen P."/>
            <person name="Holm L."/>
            <person name="Pirhonen M."/>
        </authorList>
    </citation>
    <scope>NUCLEOTIDE SEQUENCE [LARGE SCALE GENOMIC DNA]</scope>
    <source>
        <strain evidence="2">D s0432-1</strain>
    </source>
</reference>
<accession>A0AAV3KCQ6</accession>
<dbReference type="RefSeq" id="WP_022632973.1">
    <property type="nucleotide sequence ID" value="NZ_AMWE01000002.1"/>
</dbReference>
<sequence length="215" mass="24081">MSTVRRDVFIEAFDKNKTYSGVKKFFCGNGVIDQYAHDNLKKDGQRDNKIVGLLVEDLPIANKPGSVEHQLMGFYTMQNFSFPVDTVAREVLKQPEFYGYSLPKVVSTLKIFMIGIDKKYQKQPAHWGSMLLKAALIKALEIAAVSTDIKAVVLDANPAAVEFYRKHRFVVLQDQPDEGGTIPMVLPIHQLKAAYVRALQSEQESSTALSDNAQE</sequence>
<dbReference type="AlphaFoldDB" id="A0AAV3KCQ6"/>
<dbReference type="Proteomes" id="UP000017142">
    <property type="component" value="Unassembled WGS sequence"/>
</dbReference>
<dbReference type="EMBL" id="AMWE01000002">
    <property type="protein sequence ID" value="ERO58344.1"/>
    <property type="molecule type" value="Genomic_DNA"/>
</dbReference>
<proteinExistence type="predicted"/>